<keyword evidence="6 13" id="KW-0808">Transferase</keyword>
<dbReference type="Pfam" id="PF01300">
    <property type="entry name" value="Sua5_yciO_yrdC"/>
    <property type="match status" value="1"/>
</dbReference>
<evidence type="ECO:0000256" key="6">
    <source>
        <dbReference type="ARBA" id="ARBA00022679"/>
    </source>
</evidence>
<evidence type="ECO:0000256" key="5">
    <source>
        <dbReference type="ARBA" id="ARBA00022490"/>
    </source>
</evidence>
<dbReference type="InterPro" id="IPR006070">
    <property type="entry name" value="Sua5-like_dom"/>
</dbReference>
<dbReference type="GO" id="GO:0008033">
    <property type="term" value="P:tRNA processing"/>
    <property type="evidence" value="ECO:0007669"/>
    <property type="project" value="UniProtKB-KW"/>
</dbReference>
<dbReference type="Gene3D" id="3.90.870.10">
    <property type="entry name" value="DHBP synthase"/>
    <property type="match status" value="1"/>
</dbReference>
<feature type="binding site" evidence="14">
    <location>
        <position position="142"/>
    </location>
    <ligand>
        <name>L-threonine</name>
        <dbReference type="ChEBI" id="CHEBI:57926"/>
    </ligand>
</feature>
<dbReference type="Proteomes" id="UP000265848">
    <property type="component" value="Unassembled WGS sequence"/>
</dbReference>
<reference evidence="16 17" key="1">
    <citation type="submission" date="2018-08" db="EMBL/GenBank/DDBJ databases">
        <title>Pseudooceanicola sediminis CY03 in the family Rhodobacteracea.</title>
        <authorList>
            <person name="Zhang Y.-J."/>
        </authorList>
    </citation>
    <scope>NUCLEOTIDE SEQUENCE [LARGE SCALE GENOMIC DNA]</scope>
    <source>
        <strain evidence="16 17">CY03</strain>
    </source>
</reference>
<protein>
    <recommendedName>
        <fullName evidence="4 13">Threonylcarbamoyl-AMP synthase</fullName>
        <shortName evidence="13">TC-AMP synthase</shortName>
        <ecNumber evidence="3 13">2.7.7.87</ecNumber>
    </recommendedName>
    <alternativeName>
        <fullName evidence="11 13">L-threonylcarbamoyladenylate synthase</fullName>
    </alternativeName>
</protein>
<feature type="binding site" evidence="14">
    <location>
        <position position="182"/>
    </location>
    <ligand>
        <name>L-threonine</name>
        <dbReference type="ChEBI" id="CHEBI:57926"/>
    </ligand>
</feature>
<dbReference type="AlphaFoldDB" id="A0A399J1Z3"/>
<evidence type="ECO:0000313" key="17">
    <source>
        <dbReference type="Proteomes" id="UP000265848"/>
    </source>
</evidence>
<dbReference type="RefSeq" id="WP_119398409.1">
    <property type="nucleotide sequence ID" value="NZ_QWJJ01000005.1"/>
</dbReference>
<evidence type="ECO:0000256" key="4">
    <source>
        <dbReference type="ARBA" id="ARBA00015492"/>
    </source>
</evidence>
<feature type="domain" description="YrdC-like" evidence="15">
    <location>
        <begin position="13"/>
        <end position="201"/>
    </location>
</feature>
<dbReference type="InterPro" id="IPR017945">
    <property type="entry name" value="DHBP_synth_RibB-like_a/b_dom"/>
</dbReference>
<name>A0A399J1Z3_9RHOB</name>
<dbReference type="GO" id="GO:0005737">
    <property type="term" value="C:cytoplasm"/>
    <property type="evidence" value="ECO:0007669"/>
    <property type="project" value="UniProtKB-SubCell"/>
</dbReference>
<evidence type="ECO:0000256" key="11">
    <source>
        <dbReference type="ARBA" id="ARBA00029774"/>
    </source>
</evidence>
<dbReference type="PANTHER" id="PTHR17490">
    <property type="entry name" value="SUA5"/>
    <property type="match status" value="1"/>
</dbReference>
<dbReference type="GO" id="GO:0061710">
    <property type="term" value="F:L-threonylcarbamoyladenylate synthase"/>
    <property type="evidence" value="ECO:0007669"/>
    <property type="project" value="UniProtKB-EC"/>
</dbReference>
<dbReference type="EMBL" id="QWJJ01000005">
    <property type="protein sequence ID" value="RII39453.1"/>
    <property type="molecule type" value="Genomic_DNA"/>
</dbReference>
<dbReference type="InterPro" id="IPR005145">
    <property type="entry name" value="Sua5_C"/>
</dbReference>
<organism evidence="16 17">
    <name type="scientific">Pseudooceanicola sediminis</name>
    <dbReference type="NCBI Taxonomy" id="2211117"/>
    <lineage>
        <taxon>Bacteria</taxon>
        <taxon>Pseudomonadati</taxon>
        <taxon>Pseudomonadota</taxon>
        <taxon>Alphaproteobacteria</taxon>
        <taxon>Rhodobacterales</taxon>
        <taxon>Paracoccaceae</taxon>
        <taxon>Pseudooceanicola</taxon>
    </lineage>
</organism>
<sequence>MSRLKTRHLSQDEAGLDEAARLLKEGSLVAMPTETVYGLAADAANDRAVAAIYEAKGRPSFNPLIAHLASADAAAELTVFPNAARVLANAFWPGPLTLVLPIRPGAAISPLMTAGLNTLAVRVPAHPVAHDLLRRFGGAVAAPSANPSGRISPTTPDHVLQGLEGKIAAILDGGPCAVGVESTILAVDEEGKLRLLRPGSIGPEDIRARTGLTLQSPIGEDNRIEAPGQMGSHYAPRGTMRLNAETVQPGETMLGFGAVDCVVNLSTSGDLAEAAANLFTMMHRLDAMGAMRIAVSPIPMRGIGLAINDRLTRAAAPRT</sequence>
<evidence type="ECO:0000256" key="7">
    <source>
        <dbReference type="ARBA" id="ARBA00022694"/>
    </source>
</evidence>
<keyword evidence="5 13" id="KW-0963">Cytoplasm</keyword>
<feature type="binding site" evidence="14">
    <location>
        <position position="67"/>
    </location>
    <ligand>
        <name>L-threonine</name>
        <dbReference type="ChEBI" id="CHEBI:57926"/>
    </ligand>
</feature>
<dbReference type="PANTHER" id="PTHR17490:SF16">
    <property type="entry name" value="THREONYLCARBAMOYL-AMP SYNTHASE"/>
    <property type="match status" value="1"/>
</dbReference>
<evidence type="ECO:0000256" key="14">
    <source>
        <dbReference type="PIRSR" id="PIRSR004930-1"/>
    </source>
</evidence>
<accession>A0A399J1Z3</accession>
<gene>
    <name evidence="16" type="ORF">DL237_07365</name>
</gene>
<feature type="binding site" evidence="14">
    <location>
        <position position="118"/>
    </location>
    <ligand>
        <name>ATP</name>
        <dbReference type="ChEBI" id="CHEBI:30616"/>
    </ligand>
</feature>
<keyword evidence="10 13" id="KW-0067">ATP-binding</keyword>
<evidence type="ECO:0000256" key="3">
    <source>
        <dbReference type="ARBA" id="ARBA00012584"/>
    </source>
</evidence>
<keyword evidence="7 13" id="KW-0819">tRNA processing</keyword>
<dbReference type="InterPro" id="IPR038385">
    <property type="entry name" value="Sua5/YwlC_C"/>
</dbReference>
<feature type="binding site" evidence="14">
    <location>
        <position position="144"/>
    </location>
    <ligand>
        <name>ATP</name>
        <dbReference type="ChEBI" id="CHEBI:30616"/>
    </ligand>
</feature>
<comment type="catalytic activity">
    <reaction evidence="12 13">
        <text>L-threonine + hydrogencarbonate + ATP = L-threonylcarbamoyladenylate + diphosphate + H2O</text>
        <dbReference type="Rhea" id="RHEA:36407"/>
        <dbReference type="ChEBI" id="CHEBI:15377"/>
        <dbReference type="ChEBI" id="CHEBI:17544"/>
        <dbReference type="ChEBI" id="CHEBI:30616"/>
        <dbReference type="ChEBI" id="CHEBI:33019"/>
        <dbReference type="ChEBI" id="CHEBI:57926"/>
        <dbReference type="ChEBI" id="CHEBI:73682"/>
        <dbReference type="EC" id="2.7.7.87"/>
    </reaction>
</comment>
<evidence type="ECO:0000256" key="10">
    <source>
        <dbReference type="ARBA" id="ARBA00022840"/>
    </source>
</evidence>
<feature type="binding site" evidence="14">
    <location>
        <position position="152"/>
    </location>
    <ligand>
        <name>ATP</name>
        <dbReference type="ChEBI" id="CHEBI:30616"/>
    </ligand>
</feature>
<dbReference type="FunFam" id="3.90.870.10:FF:000009">
    <property type="entry name" value="Threonylcarbamoyl-AMP synthase, putative"/>
    <property type="match status" value="1"/>
</dbReference>
<dbReference type="Gene3D" id="3.40.50.11030">
    <property type="entry name" value="Threonylcarbamoyl-AMP synthase, C-terminal domain"/>
    <property type="match status" value="1"/>
</dbReference>
<dbReference type="SUPFAM" id="SSF55821">
    <property type="entry name" value="YrdC/RibB"/>
    <property type="match status" value="1"/>
</dbReference>
<dbReference type="PIRSF" id="PIRSF004930">
    <property type="entry name" value="Tln_factor_SUA5"/>
    <property type="match status" value="1"/>
</dbReference>
<comment type="caution">
    <text evidence="16">The sequence shown here is derived from an EMBL/GenBank/DDBJ whole genome shotgun (WGS) entry which is preliminary data.</text>
</comment>
<evidence type="ECO:0000256" key="9">
    <source>
        <dbReference type="ARBA" id="ARBA00022741"/>
    </source>
</evidence>
<evidence type="ECO:0000313" key="16">
    <source>
        <dbReference type="EMBL" id="RII39453.1"/>
    </source>
</evidence>
<dbReference type="GO" id="GO:0003725">
    <property type="term" value="F:double-stranded RNA binding"/>
    <property type="evidence" value="ECO:0007669"/>
    <property type="project" value="UniProtKB-UniRule"/>
</dbReference>
<evidence type="ECO:0000256" key="2">
    <source>
        <dbReference type="ARBA" id="ARBA00007663"/>
    </source>
</evidence>
<feature type="binding site" evidence="14">
    <location>
        <position position="35"/>
    </location>
    <ligand>
        <name>L-threonine</name>
        <dbReference type="ChEBI" id="CHEBI:57926"/>
    </ligand>
</feature>
<dbReference type="InterPro" id="IPR050156">
    <property type="entry name" value="TC-AMP_synthase_SUA5"/>
</dbReference>
<dbReference type="InterPro" id="IPR010923">
    <property type="entry name" value="T(6)A37_SUA5"/>
</dbReference>
<dbReference type="EC" id="2.7.7.87" evidence="3 13"/>
<feature type="binding site" evidence="14">
    <location>
        <position position="62"/>
    </location>
    <ligand>
        <name>ATP</name>
        <dbReference type="ChEBI" id="CHEBI:30616"/>
    </ligand>
</feature>
<feature type="binding site" evidence="14">
    <location>
        <position position="122"/>
    </location>
    <ligand>
        <name>L-threonine</name>
        <dbReference type="ChEBI" id="CHEBI:57926"/>
    </ligand>
</feature>
<feature type="binding site" evidence="14">
    <location>
        <position position="234"/>
    </location>
    <ligand>
        <name>ATP</name>
        <dbReference type="ChEBI" id="CHEBI:30616"/>
    </ligand>
</feature>
<evidence type="ECO:0000256" key="13">
    <source>
        <dbReference type="PIRNR" id="PIRNR004930"/>
    </source>
</evidence>
<evidence type="ECO:0000256" key="1">
    <source>
        <dbReference type="ARBA" id="ARBA00004496"/>
    </source>
</evidence>
<dbReference type="GO" id="GO:0000049">
    <property type="term" value="F:tRNA binding"/>
    <property type="evidence" value="ECO:0007669"/>
    <property type="project" value="TreeGrafter"/>
</dbReference>
<evidence type="ECO:0000256" key="8">
    <source>
        <dbReference type="ARBA" id="ARBA00022695"/>
    </source>
</evidence>
<keyword evidence="9 13" id="KW-0547">Nucleotide-binding</keyword>
<dbReference type="GO" id="GO:0005524">
    <property type="term" value="F:ATP binding"/>
    <property type="evidence" value="ECO:0007669"/>
    <property type="project" value="UniProtKB-UniRule"/>
</dbReference>
<feature type="binding site" evidence="14">
    <location>
        <position position="197"/>
    </location>
    <ligand>
        <name>ATP</name>
        <dbReference type="ChEBI" id="CHEBI:30616"/>
    </ligand>
</feature>
<dbReference type="GO" id="GO:0006450">
    <property type="term" value="P:regulation of translational fidelity"/>
    <property type="evidence" value="ECO:0007669"/>
    <property type="project" value="TreeGrafter"/>
</dbReference>
<dbReference type="OrthoDB" id="9814580at2"/>
<comment type="function">
    <text evidence="13">Required for the formation of a threonylcarbamoyl group on adenosine at position 37 (t(6)A37) in tRNAs that read codons beginning with adenine.</text>
</comment>
<comment type="similarity">
    <text evidence="2 13">Belongs to the SUA5 family.</text>
</comment>
<feature type="binding site" evidence="14">
    <location>
        <position position="58"/>
    </location>
    <ligand>
        <name>ATP</name>
        <dbReference type="ChEBI" id="CHEBI:30616"/>
    </ligand>
</feature>
<keyword evidence="8 13" id="KW-0548">Nucleotidyltransferase</keyword>
<dbReference type="Pfam" id="PF03481">
    <property type="entry name" value="Sua5_C"/>
    <property type="match status" value="1"/>
</dbReference>
<dbReference type="PROSITE" id="PS51163">
    <property type="entry name" value="YRDC"/>
    <property type="match status" value="1"/>
</dbReference>
<proteinExistence type="inferred from homology"/>
<dbReference type="NCBIfam" id="TIGR00057">
    <property type="entry name" value="L-threonylcarbamoyladenylate synthase"/>
    <property type="match status" value="1"/>
</dbReference>
<evidence type="ECO:0000256" key="12">
    <source>
        <dbReference type="ARBA" id="ARBA00048366"/>
    </source>
</evidence>
<keyword evidence="17" id="KW-1185">Reference proteome</keyword>
<evidence type="ECO:0000259" key="15">
    <source>
        <dbReference type="PROSITE" id="PS51163"/>
    </source>
</evidence>
<comment type="subcellular location">
    <subcellularLocation>
        <location evidence="1 13">Cytoplasm</location>
    </subcellularLocation>
</comment>